<dbReference type="Gene3D" id="3.40.50.150">
    <property type="entry name" value="Vaccinia Virus protein VP39"/>
    <property type="match status" value="1"/>
</dbReference>
<feature type="domain" description="Type II methyltransferase M.TaqI-like" evidence="8">
    <location>
        <begin position="65"/>
        <end position="190"/>
    </location>
</feature>
<sequence length="424" mass="48462">MDYSQLSKELTSKLSKTLKQSGGIYFTPPSVIADNIKLLEPYMNNIKSVLEPSCGSCEYVNALLKNYKHLQITGLELNSTIYDSIKDLNCANVKLYNSDYLKYESSETYDLIIGNPPYFVMKKENVAKNYYKYFEGRPNIFILFIIKSIALVKENGLISFVLPKNFLSCLYYDKTRSYINSLFEILTIVECVKAHYIETQQPTILLIIRKRAFASALNGDLTIINNDLKPVANHDFVLTHSNYTLFASKTNCSKLKNLLLNCSSLEQLGFKVSIGTVVWNQCKDLLSTDSSYTRLLYSSCIENNSLCLQTSKNSEKKNYIKKKGIRHPMLVVNRGYGVGNYKFNYCLINTDYDYLVENHLITIEYTKTQDLSKEDLLKHYQKIIASLENSKTSEFVELYFGNSAINSSELSKIVPIYSSQPEDI</sequence>
<evidence type="ECO:0000313" key="9">
    <source>
        <dbReference type="EMBL" id="QHT01727.1"/>
    </source>
</evidence>
<evidence type="ECO:0000256" key="3">
    <source>
        <dbReference type="ARBA" id="ARBA00022679"/>
    </source>
</evidence>
<dbReference type="EMBL" id="MN739380">
    <property type="protein sequence ID" value="QHT01727.1"/>
    <property type="molecule type" value="Genomic_DNA"/>
</dbReference>
<dbReference type="PANTHER" id="PTHR33841:SF6">
    <property type="entry name" value="TYPE II METHYLTRANSFERASE M.HINDII"/>
    <property type="match status" value="1"/>
</dbReference>
<evidence type="ECO:0000256" key="2">
    <source>
        <dbReference type="ARBA" id="ARBA00022603"/>
    </source>
</evidence>
<keyword evidence="4" id="KW-0949">S-adenosyl-L-methionine</keyword>
<comment type="catalytic activity">
    <reaction evidence="7">
        <text>a 2'-deoxyadenosine in DNA + S-adenosyl-L-methionine = an N(6)-methyl-2'-deoxyadenosine in DNA + S-adenosyl-L-homocysteine + H(+)</text>
        <dbReference type="Rhea" id="RHEA:15197"/>
        <dbReference type="Rhea" id="RHEA-COMP:12418"/>
        <dbReference type="Rhea" id="RHEA-COMP:12419"/>
        <dbReference type="ChEBI" id="CHEBI:15378"/>
        <dbReference type="ChEBI" id="CHEBI:57856"/>
        <dbReference type="ChEBI" id="CHEBI:59789"/>
        <dbReference type="ChEBI" id="CHEBI:90615"/>
        <dbReference type="ChEBI" id="CHEBI:90616"/>
        <dbReference type="EC" id="2.1.1.72"/>
    </reaction>
</comment>
<evidence type="ECO:0000256" key="6">
    <source>
        <dbReference type="ARBA" id="ARBA00023125"/>
    </source>
</evidence>
<keyword evidence="5" id="KW-0680">Restriction system</keyword>
<dbReference type="InterPro" id="IPR002052">
    <property type="entry name" value="DNA_methylase_N6_adenine_CS"/>
</dbReference>
<evidence type="ECO:0000256" key="5">
    <source>
        <dbReference type="ARBA" id="ARBA00022747"/>
    </source>
</evidence>
<evidence type="ECO:0000256" key="1">
    <source>
        <dbReference type="ARBA" id="ARBA00011900"/>
    </source>
</evidence>
<dbReference type="GO" id="GO:0009007">
    <property type="term" value="F:site-specific DNA-methyltransferase (adenine-specific) activity"/>
    <property type="evidence" value="ECO:0007669"/>
    <property type="project" value="UniProtKB-EC"/>
</dbReference>
<name>A0A6C0CBK6_9ZZZZ</name>
<dbReference type="GO" id="GO:0003677">
    <property type="term" value="F:DNA binding"/>
    <property type="evidence" value="ECO:0007669"/>
    <property type="project" value="UniProtKB-KW"/>
</dbReference>
<dbReference type="PRINTS" id="PR00507">
    <property type="entry name" value="N12N6MTFRASE"/>
</dbReference>
<keyword evidence="2" id="KW-0489">Methyltransferase</keyword>
<dbReference type="SUPFAM" id="SSF53335">
    <property type="entry name" value="S-adenosyl-L-methionine-dependent methyltransferases"/>
    <property type="match status" value="1"/>
</dbReference>
<evidence type="ECO:0000259" key="8">
    <source>
        <dbReference type="Pfam" id="PF07669"/>
    </source>
</evidence>
<dbReference type="InterPro" id="IPR011639">
    <property type="entry name" value="MethylTrfase_TaqI-like_dom"/>
</dbReference>
<evidence type="ECO:0000256" key="4">
    <source>
        <dbReference type="ARBA" id="ARBA00022691"/>
    </source>
</evidence>
<accession>A0A6C0CBK6</accession>
<dbReference type="AlphaFoldDB" id="A0A6C0CBK6"/>
<proteinExistence type="predicted"/>
<organism evidence="9">
    <name type="scientific">viral metagenome</name>
    <dbReference type="NCBI Taxonomy" id="1070528"/>
    <lineage>
        <taxon>unclassified sequences</taxon>
        <taxon>metagenomes</taxon>
        <taxon>organismal metagenomes</taxon>
    </lineage>
</organism>
<reference evidence="9" key="1">
    <citation type="journal article" date="2020" name="Nature">
        <title>Giant virus diversity and host interactions through global metagenomics.</title>
        <authorList>
            <person name="Schulz F."/>
            <person name="Roux S."/>
            <person name="Paez-Espino D."/>
            <person name="Jungbluth S."/>
            <person name="Walsh D.A."/>
            <person name="Denef V.J."/>
            <person name="McMahon K.D."/>
            <person name="Konstantinidis K.T."/>
            <person name="Eloe-Fadrosh E.A."/>
            <person name="Kyrpides N.C."/>
            <person name="Woyke T."/>
        </authorList>
    </citation>
    <scope>NUCLEOTIDE SEQUENCE</scope>
    <source>
        <strain evidence="9">GVMAG-M-3300020523-10</strain>
    </source>
</reference>
<dbReference type="GO" id="GO:0032259">
    <property type="term" value="P:methylation"/>
    <property type="evidence" value="ECO:0007669"/>
    <property type="project" value="UniProtKB-KW"/>
</dbReference>
<dbReference type="PANTHER" id="PTHR33841">
    <property type="entry name" value="DNA METHYLTRANSFERASE YEEA-RELATED"/>
    <property type="match status" value="1"/>
</dbReference>
<protein>
    <recommendedName>
        <fullName evidence="1">site-specific DNA-methyltransferase (adenine-specific)</fullName>
        <ecNumber evidence="1">2.1.1.72</ecNumber>
    </recommendedName>
</protein>
<dbReference type="GO" id="GO:0009307">
    <property type="term" value="P:DNA restriction-modification system"/>
    <property type="evidence" value="ECO:0007669"/>
    <property type="project" value="UniProtKB-KW"/>
</dbReference>
<dbReference type="PROSITE" id="PS00092">
    <property type="entry name" value="N6_MTASE"/>
    <property type="match status" value="1"/>
</dbReference>
<dbReference type="InterPro" id="IPR050953">
    <property type="entry name" value="N4_N6_ade-DNA_methylase"/>
</dbReference>
<keyword evidence="3" id="KW-0808">Transferase</keyword>
<keyword evidence="6" id="KW-0238">DNA-binding</keyword>
<evidence type="ECO:0000256" key="7">
    <source>
        <dbReference type="ARBA" id="ARBA00047942"/>
    </source>
</evidence>
<dbReference type="InterPro" id="IPR029063">
    <property type="entry name" value="SAM-dependent_MTases_sf"/>
</dbReference>
<dbReference type="Pfam" id="PF07669">
    <property type="entry name" value="Eco57I"/>
    <property type="match status" value="1"/>
</dbReference>
<dbReference type="EC" id="2.1.1.72" evidence="1"/>